<organism evidence="7 8">
    <name type="scientific">Photobacterium angustum</name>
    <dbReference type="NCBI Taxonomy" id="661"/>
    <lineage>
        <taxon>Bacteria</taxon>
        <taxon>Pseudomonadati</taxon>
        <taxon>Pseudomonadota</taxon>
        <taxon>Gammaproteobacteria</taxon>
        <taxon>Vibrionales</taxon>
        <taxon>Vibrionaceae</taxon>
        <taxon>Photobacterium</taxon>
    </lineage>
</organism>
<dbReference type="InterPro" id="IPR011057">
    <property type="entry name" value="Mss4-like_sf"/>
</dbReference>
<evidence type="ECO:0000313" key="7">
    <source>
        <dbReference type="EMBL" id="PQJ66625.1"/>
    </source>
</evidence>
<comment type="pathway">
    <text evidence="5">One-carbon metabolism; formaldehyde degradation; formate from formaldehyde (glutathione route): step 1/3.</text>
</comment>
<gene>
    <name evidence="5" type="primary">gfa</name>
    <name evidence="7" type="ORF">BTO08_03880</name>
</gene>
<dbReference type="PANTHER" id="PTHR33337:SF40">
    <property type="entry name" value="CENP-V_GFA DOMAIN-CONTAINING PROTEIN-RELATED"/>
    <property type="match status" value="1"/>
</dbReference>
<keyword evidence="3 5" id="KW-0862">Zinc</keyword>
<feature type="binding site" evidence="5">
    <location>
        <position position="113"/>
    </location>
    <ligand>
        <name>Zn(2+)</name>
        <dbReference type="ChEBI" id="CHEBI:29105"/>
        <label>1</label>
        <note>structural</note>
    </ligand>
</feature>
<feature type="binding site" evidence="5">
    <location>
        <position position="110"/>
    </location>
    <ligand>
        <name>Zn(2+)</name>
        <dbReference type="ChEBI" id="CHEBI:29105"/>
        <label>1</label>
        <note>structural</note>
    </ligand>
</feature>
<dbReference type="GO" id="GO:0051907">
    <property type="term" value="F:S-(hydroxymethyl)glutathione synthase activity"/>
    <property type="evidence" value="ECO:0007669"/>
    <property type="project" value="UniProtKB-UniRule"/>
</dbReference>
<dbReference type="InterPro" id="IPR014185">
    <property type="entry name" value="Formald_GSH"/>
</dbReference>
<comment type="cofactor">
    <cofactor evidence="5">
        <name>Zn(2+)</name>
        <dbReference type="ChEBI" id="CHEBI:29105"/>
    </cofactor>
    <text evidence="5">Binds 2 Zn(2+) ions per subunit.</text>
</comment>
<name>A0A2S7VXL4_PHOAN</name>
<dbReference type="HAMAP" id="MF_00723">
    <property type="entry name" value="Formald_GSH"/>
    <property type="match status" value="1"/>
</dbReference>
<evidence type="ECO:0000256" key="3">
    <source>
        <dbReference type="ARBA" id="ARBA00022833"/>
    </source>
</evidence>
<sequence>MLKLFAKLFNRNDRPTIINIHPAVNRGITPTNNTLNGGKLQCHCRSNKVTVSLEGQTAHNHICGCSKCWKPKDALFSQVAVIPRDKVTVTANADKLKVVDDAAVIKRFACKDCGVHMYGRIKDTNHPFYGLDFVHTELSAEQGWSEPTFAAFVSSLIEAGVDPKEMGAIRSRIEELGMESYDCLSPALMDAIAAHVAQQKK</sequence>
<dbReference type="PIRSF" id="PIRSF033318">
    <property type="entry name" value="Formald_GSH"/>
    <property type="match status" value="1"/>
</dbReference>
<dbReference type="NCBIfam" id="NF003829">
    <property type="entry name" value="PRK05417.1"/>
    <property type="match status" value="1"/>
</dbReference>
<keyword evidence="2 5" id="KW-0479">Metal-binding</keyword>
<dbReference type="PROSITE" id="PS51891">
    <property type="entry name" value="CENP_V_GFA"/>
    <property type="match status" value="1"/>
</dbReference>
<dbReference type="GO" id="GO:0008270">
    <property type="term" value="F:zinc ion binding"/>
    <property type="evidence" value="ECO:0007669"/>
    <property type="project" value="UniProtKB-UniRule"/>
</dbReference>
<dbReference type="OrthoDB" id="9011205at2"/>
<dbReference type="PANTHER" id="PTHR33337">
    <property type="entry name" value="GFA DOMAIN-CONTAINING PROTEIN"/>
    <property type="match status" value="1"/>
</dbReference>
<dbReference type="Pfam" id="PF04828">
    <property type="entry name" value="GFA"/>
    <property type="match status" value="1"/>
</dbReference>
<feature type="binding site" evidence="5">
    <location>
        <position position="68"/>
    </location>
    <ligand>
        <name>Zn(2+)</name>
        <dbReference type="ChEBI" id="CHEBI:29105"/>
        <label>2</label>
        <note>catalytic</note>
    </ligand>
</feature>
<dbReference type="GO" id="GO:0046294">
    <property type="term" value="P:formaldehyde catabolic process"/>
    <property type="evidence" value="ECO:0007669"/>
    <property type="project" value="UniProtKB-UniRule"/>
</dbReference>
<dbReference type="NCBIfam" id="TIGR02820">
    <property type="entry name" value="formald_GSH"/>
    <property type="match status" value="1"/>
</dbReference>
<comment type="function">
    <text evidence="5">Catalyzes the condensation of formaldehyde and glutathione to S-hydroxymethylglutathione.</text>
</comment>
<feature type="domain" description="CENP-V/GFA" evidence="6">
    <location>
        <begin position="35"/>
        <end position="182"/>
    </location>
</feature>
<evidence type="ECO:0000256" key="4">
    <source>
        <dbReference type="ARBA" id="ARBA00023239"/>
    </source>
</evidence>
<dbReference type="UniPathway" id="UPA00562">
    <property type="reaction ID" value="UER00621"/>
</dbReference>
<dbReference type="InterPro" id="IPR006913">
    <property type="entry name" value="CENP-V/GFA"/>
</dbReference>
<feature type="binding site" evidence="5">
    <location>
        <position position="44"/>
    </location>
    <ligand>
        <name>Zn(2+)</name>
        <dbReference type="ChEBI" id="CHEBI:29105"/>
        <label>1</label>
        <note>structural</note>
    </ligand>
</feature>
<dbReference type="EMBL" id="MSCJ01000001">
    <property type="protein sequence ID" value="PQJ66625.1"/>
    <property type="molecule type" value="Genomic_DNA"/>
</dbReference>
<keyword evidence="4 5" id="KW-0456">Lyase</keyword>
<dbReference type="RefSeq" id="WP_105059971.1">
    <property type="nucleotide sequence ID" value="NZ_MSCJ01000001.1"/>
</dbReference>
<dbReference type="AlphaFoldDB" id="A0A2S7VXL4"/>
<protein>
    <recommendedName>
        <fullName evidence="5">Glutathione-dependent formaldehyde-activating enzyme</fullName>
        <ecNumber evidence="5">4.4.1.22</ecNumber>
    </recommendedName>
    <alternativeName>
        <fullName evidence="5">S-(hydroxymethyl)glutathione synthase</fullName>
    </alternativeName>
</protein>
<feature type="binding site" evidence="5">
    <location>
        <position position="63"/>
    </location>
    <ligand>
        <name>Zn(2+)</name>
        <dbReference type="ChEBI" id="CHEBI:29105"/>
        <label>2</label>
        <note>catalytic</note>
    </ligand>
</feature>
<comment type="similarity">
    <text evidence="1 5">Belongs to the Gfa family.</text>
</comment>
<dbReference type="Gene3D" id="3.90.1590.10">
    <property type="entry name" value="glutathione-dependent formaldehyde- activating enzyme (gfa)"/>
    <property type="match status" value="1"/>
</dbReference>
<feature type="binding site" evidence="5">
    <location>
        <position position="65"/>
    </location>
    <ligand>
        <name>Zn(2+)</name>
        <dbReference type="ChEBI" id="CHEBI:29105"/>
        <label>2</label>
        <note>catalytic</note>
    </ligand>
</feature>
<proteinExistence type="inferred from homology"/>
<accession>A0A2S7VXL4</accession>
<dbReference type="Proteomes" id="UP000238730">
    <property type="component" value="Unassembled WGS sequence"/>
</dbReference>
<comment type="catalytic activity">
    <reaction evidence="5">
        <text>S-(hydroxymethyl)glutathione = glutathione + formaldehyde</text>
        <dbReference type="Rhea" id="RHEA:22488"/>
        <dbReference type="ChEBI" id="CHEBI:16842"/>
        <dbReference type="ChEBI" id="CHEBI:57925"/>
        <dbReference type="ChEBI" id="CHEBI:58758"/>
        <dbReference type="EC" id="4.4.1.22"/>
    </reaction>
</comment>
<comment type="caution">
    <text evidence="7">The sequence shown here is derived from an EMBL/GenBank/DDBJ whole genome shotgun (WGS) entry which is preliminary data.</text>
</comment>
<dbReference type="SUPFAM" id="SSF51316">
    <property type="entry name" value="Mss4-like"/>
    <property type="match status" value="1"/>
</dbReference>
<evidence type="ECO:0000256" key="1">
    <source>
        <dbReference type="ARBA" id="ARBA00005495"/>
    </source>
</evidence>
<evidence type="ECO:0000313" key="8">
    <source>
        <dbReference type="Proteomes" id="UP000238730"/>
    </source>
</evidence>
<dbReference type="EC" id="4.4.1.22" evidence="5"/>
<evidence type="ECO:0000256" key="5">
    <source>
        <dbReference type="HAMAP-Rule" id="MF_00723"/>
    </source>
</evidence>
<evidence type="ECO:0000259" key="6">
    <source>
        <dbReference type="PROSITE" id="PS51891"/>
    </source>
</evidence>
<evidence type="ECO:0000256" key="2">
    <source>
        <dbReference type="ARBA" id="ARBA00022723"/>
    </source>
</evidence>
<feature type="binding site" evidence="5">
    <location>
        <position position="42"/>
    </location>
    <ligand>
        <name>Zn(2+)</name>
        <dbReference type="ChEBI" id="CHEBI:29105"/>
        <label>1</label>
        <note>structural</note>
    </ligand>
</feature>
<reference evidence="7 8" key="1">
    <citation type="submission" date="2016-12" db="EMBL/GenBank/DDBJ databases">
        <title>Diversity of luminous bacteria.</title>
        <authorList>
            <person name="Yoshizawa S."/>
            <person name="Kogure K."/>
        </authorList>
    </citation>
    <scope>NUCLEOTIDE SEQUENCE [LARGE SCALE GENOMIC DNA]</scope>
    <source>
        <strain evidence="7 8">LC1-200</strain>
    </source>
</reference>